<dbReference type="OrthoDB" id="596635at2"/>
<dbReference type="SUPFAM" id="SSF53756">
    <property type="entry name" value="UDP-Glycosyltransferase/glycogen phosphorylase"/>
    <property type="match status" value="1"/>
</dbReference>
<dbReference type="InterPro" id="IPR001296">
    <property type="entry name" value="Glyco_trans_1"/>
</dbReference>
<dbReference type="PANTHER" id="PTHR45947:SF3">
    <property type="entry name" value="SULFOQUINOVOSYL TRANSFERASE SQD2"/>
    <property type="match status" value="1"/>
</dbReference>
<evidence type="ECO:0000259" key="1">
    <source>
        <dbReference type="Pfam" id="PF00534"/>
    </source>
</evidence>
<dbReference type="Proteomes" id="UP000294616">
    <property type="component" value="Unassembled WGS sequence"/>
</dbReference>
<dbReference type="EMBL" id="SMGO01000001">
    <property type="protein sequence ID" value="TCK85802.1"/>
    <property type="molecule type" value="Genomic_DNA"/>
</dbReference>
<dbReference type="RefSeq" id="WP_132222300.1">
    <property type="nucleotide sequence ID" value="NZ_SMGO01000001.1"/>
</dbReference>
<proteinExistence type="predicted"/>
<sequence>MERTRVAFFAEILIEDFDGASRTMFQLINRIDKERFEFLFICGVGPDQLNGYECVKIPVINLPINAGYTMALPTLMKKEIKKKLKEFKPEVIHIATPSLLGGFALKYARKNNLPIITIYHTHFISYIDYYLKHAPFLINRVKHAIAKSQKDFYNKCDKVYVPAESIKSELKEIGIKPFRMKIWKRGIDTELFSPKHKDLNLIQQLVGNNNPTIIFASRLVWEKNLEILFHIYELLQGREINLLVVGDGGAKKACVSKMENAIFTGKVSHQELAILYASADVFLFTSISETYGNVVLEAMASGLPCVIADGGGSKDFIDQGVNGFKCEPYNEYDYLEKLLLVLQKNDLKQQFIQEGLNYTKQLSWEQLAYEYFDDLDQLAHPLIINR</sequence>
<dbReference type="PANTHER" id="PTHR45947">
    <property type="entry name" value="SULFOQUINOVOSYL TRANSFERASE SQD2"/>
    <property type="match status" value="1"/>
</dbReference>
<dbReference type="InterPro" id="IPR050194">
    <property type="entry name" value="Glycosyltransferase_grp1"/>
</dbReference>
<dbReference type="Pfam" id="PF13439">
    <property type="entry name" value="Glyco_transf_4"/>
    <property type="match status" value="1"/>
</dbReference>
<accession>A0A4R1M3I5</accession>
<gene>
    <name evidence="3" type="ORF">C8N28_1118</name>
</gene>
<dbReference type="Gene3D" id="3.40.50.2000">
    <property type="entry name" value="Glycogen Phosphorylase B"/>
    <property type="match status" value="2"/>
</dbReference>
<evidence type="ECO:0000313" key="4">
    <source>
        <dbReference type="Proteomes" id="UP000294616"/>
    </source>
</evidence>
<evidence type="ECO:0000259" key="2">
    <source>
        <dbReference type="Pfam" id="PF13439"/>
    </source>
</evidence>
<organism evidence="3 4">
    <name type="scientific">Albibacterium bauzanense</name>
    <dbReference type="NCBI Taxonomy" id="653929"/>
    <lineage>
        <taxon>Bacteria</taxon>
        <taxon>Pseudomonadati</taxon>
        <taxon>Bacteroidota</taxon>
        <taxon>Sphingobacteriia</taxon>
        <taxon>Sphingobacteriales</taxon>
        <taxon>Sphingobacteriaceae</taxon>
        <taxon>Albibacterium</taxon>
    </lineage>
</organism>
<dbReference type="Pfam" id="PF00534">
    <property type="entry name" value="Glycos_transf_1"/>
    <property type="match status" value="1"/>
</dbReference>
<reference evidence="3 4" key="1">
    <citation type="submission" date="2019-03" db="EMBL/GenBank/DDBJ databases">
        <title>Genomic Encyclopedia of Archaeal and Bacterial Type Strains, Phase II (KMG-II): from individual species to whole genera.</title>
        <authorList>
            <person name="Goeker M."/>
        </authorList>
    </citation>
    <scope>NUCLEOTIDE SEQUENCE [LARGE SCALE GENOMIC DNA]</scope>
    <source>
        <strain evidence="3 4">DSM 22554</strain>
    </source>
</reference>
<evidence type="ECO:0000313" key="3">
    <source>
        <dbReference type="EMBL" id="TCK85802.1"/>
    </source>
</evidence>
<dbReference type="GO" id="GO:0016757">
    <property type="term" value="F:glycosyltransferase activity"/>
    <property type="evidence" value="ECO:0007669"/>
    <property type="project" value="InterPro"/>
</dbReference>
<comment type="caution">
    <text evidence="3">The sequence shown here is derived from an EMBL/GenBank/DDBJ whole genome shotgun (WGS) entry which is preliminary data.</text>
</comment>
<dbReference type="AlphaFoldDB" id="A0A4R1M3I5"/>
<keyword evidence="3" id="KW-0808">Transferase</keyword>
<keyword evidence="4" id="KW-1185">Reference proteome</keyword>
<protein>
    <submittedName>
        <fullName evidence="3">Glycosyltransferase involved in cell wall biosynthesis</fullName>
    </submittedName>
</protein>
<dbReference type="InterPro" id="IPR028098">
    <property type="entry name" value="Glyco_trans_4-like_N"/>
</dbReference>
<feature type="domain" description="Glycosyl transferase family 1" evidence="1">
    <location>
        <begin position="207"/>
        <end position="355"/>
    </location>
</feature>
<name>A0A4R1M3I5_9SPHI</name>
<feature type="domain" description="Glycosyltransferase subfamily 4-like N-terminal" evidence="2">
    <location>
        <begin position="18"/>
        <end position="190"/>
    </location>
</feature>